<dbReference type="AlphaFoldDB" id="A0A9N9NBN7"/>
<sequence>ELEEDEDALKSRIYLRQARTKMKEVASCVLDNGRDKFFSLILGFIVQSHDFQLGTMYPYIQKAQELNWGIVIFNPNENYGRIIRDGKLVSRGSIKGSESSDNHCLYVWKNFVKNSKAEKIMIVAHSYGGINTTYLLSKLADEFRSRVVAIALTDSVHSASMIPTQLRDWFVGHSLNWIRSSLPLSNHIAEAKRFYGCRCVSAGHPKHEYTSGTAFEHVFEFLIHRLEKSYNNKKKDQDTSKDSNQNDMEIDKENDKESIKQDTGGTCSVSTSTDAPTEMEIDDDDSADTKNNDKPVENEKDDREAINDNSTDLSKAIVVAPDTANDISDPSDGKVLTEGNKLDPEATKDTSTFANLNSENIDSTENSTMENEVSTSVDSAMENVVSTSVDSAMENVVSTSVDSTMENEVSTSVDSTMENEVSTSVDSAMENEVSTSVDSAMENEVSTSADSSIENVVDSDQVSIVSKSLNSELEGTQLSPEIPDGNNQQDSNVIKVESSHEQSQNDNTEILQHLNDDQNTKVDTNEMDTDSGHIQGKELSSTADQEINQSEEEGISNPSKESN</sequence>
<feature type="compositionally biased region" description="Basic and acidic residues" evidence="1">
    <location>
        <begin position="232"/>
        <end position="241"/>
    </location>
</feature>
<accession>A0A9N9NBN7</accession>
<dbReference type="Pfam" id="PF22749">
    <property type="entry name" value="Arb2"/>
    <property type="match status" value="1"/>
</dbReference>
<protein>
    <submittedName>
        <fullName evidence="3">2130_t:CDS:1</fullName>
    </submittedName>
</protein>
<dbReference type="PANTHER" id="PTHR21357">
    <property type="entry name" value="FAM172 FAMILY PROTEIN HOMOLOG CG10038"/>
    <property type="match status" value="1"/>
</dbReference>
<dbReference type="InterPro" id="IPR029058">
    <property type="entry name" value="AB_hydrolase_fold"/>
</dbReference>
<dbReference type="Gene3D" id="3.40.50.1820">
    <property type="entry name" value="alpha/beta hydrolase"/>
    <property type="match status" value="1"/>
</dbReference>
<dbReference type="GO" id="GO:0031048">
    <property type="term" value="P:regulatory ncRNA-mediated heterochromatin formation"/>
    <property type="evidence" value="ECO:0007669"/>
    <property type="project" value="TreeGrafter"/>
</dbReference>
<dbReference type="Proteomes" id="UP000789342">
    <property type="component" value="Unassembled WGS sequence"/>
</dbReference>
<dbReference type="PANTHER" id="PTHR21357:SF4">
    <property type="entry name" value="FAM172 FAMILY PROTEIN HOMOLOG CG10038"/>
    <property type="match status" value="1"/>
</dbReference>
<feature type="compositionally biased region" description="Polar residues" evidence="1">
    <location>
        <begin position="261"/>
        <end position="275"/>
    </location>
</feature>
<dbReference type="GO" id="GO:0035197">
    <property type="term" value="F:siRNA binding"/>
    <property type="evidence" value="ECO:0007669"/>
    <property type="project" value="TreeGrafter"/>
</dbReference>
<feature type="domain" description="Arb2" evidence="2">
    <location>
        <begin position="45"/>
        <end position="183"/>
    </location>
</feature>
<feature type="region of interest" description="Disordered" evidence="1">
    <location>
        <begin position="468"/>
        <end position="563"/>
    </location>
</feature>
<feature type="compositionally biased region" description="Basic and acidic residues" evidence="1">
    <location>
        <begin position="514"/>
        <end position="524"/>
    </location>
</feature>
<dbReference type="SUPFAM" id="SSF53474">
    <property type="entry name" value="alpha/beta-Hydrolases"/>
    <property type="match status" value="1"/>
</dbReference>
<feature type="compositionally biased region" description="Basic and acidic residues" evidence="1">
    <location>
        <begin position="249"/>
        <end position="260"/>
    </location>
</feature>
<dbReference type="InterPro" id="IPR053858">
    <property type="entry name" value="Arb2_dom"/>
</dbReference>
<feature type="region of interest" description="Disordered" evidence="1">
    <location>
        <begin position="232"/>
        <end position="373"/>
    </location>
</feature>
<dbReference type="EMBL" id="CAJVPV010022165">
    <property type="protein sequence ID" value="CAG8720084.1"/>
    <property type="molecule type" value="Genomic_DNA"/>
</dbReference>
<evidence type="ECO:0000313" key="4">
    <source>
        <dbReference type="Proteomes" id="UP000789342"/>
    </source>
</evidence>
<feature type="non-terminal residue" evidence="3">
    <location>
        <position position="1"/>
    </location>
</feature>
<proteinExistence type="predicted"/>
<gene>
    <name evidence="3" type="ORF">AMORRO_LOCUS13284</name>
</gene>
<dbReference type="OrthoDB" id="421951at2759"/>
<evidence type="ECO:0000313" key="3">
    <source>
        <dbReference type="EMBL" id="CAG8720084.1"/>
    </source>
</evidence>
<dbReference type="GO" id="GO:0005634">
    <property type="term" value="C:nucleus"/>
    <property type="evidence" value="ECO:0007669"/>
    <property type="project" value="TreeGrafter"/>
</dbReference>
<organism evidence="3 4">
    <name type="scientific">Acaulospora morrowiae</name>
    <dbReference type="NCBI Taxonomy" id="94023"/>
    <lineage>
        <taxon>Eukaryota</taxon>
        <taxon>Fungi</taxon>
        <taxon>Fungi incertae sedis</taxon>
        <taxon>Mucoromycota</taxon>
        <taxon>Glomeromycotina</taxon>
        <taxon>Glomeromycetes</taxon>
        <taxon>Diversisporales</taxon>
        <taxon>Acaulosporaceae</taxon>
        <taxon>Acaulospora</taxon>
    </lineage>
</organism>
<feature type="compositionally biased region" description="Polar residues" evidence="1">
    <location>
        <begin position="349"/>
        <end position="373"/>
    </location>
</feature>
<feature type="compositionally biased region" description="Acidic residues" evidence="1">
    <location>
        <begin position="277"/>
        <end position="286"/>
    </location>
</feature>
<dbReference type="InterPro" id="IPR048263">
    <property type="entry name" value="Arb2"/>
</dbReference>
<feature type="compositionally biased region" description="Polar residues" evidence="1">
    <location>
        <begin position="468"/>
        <end position="492"/>
    </location>
</feature>
<reference evidence="3" key="1">
    <citation type="submission" date="2021-06" db="EMBL/GenBank/DDBJ databases">
        <authorList>
            <person name="Kallberg Y."/>
            <person name="Tangrot J."/>
            <person name="Rosling A."/>
        </authorList>
    </citation>
    <scope>NUCLEOTIDE SEQUENCE</scope>
    <source>
        <strain evidence="3">CL551</strain>
    </source>
</reference>
<name>A0A9N9NBN7_9GLOM</name>
<feature type="compositionally biased region" description="Polar residues" evidence="1">
    <location>
        <begin position="501"/>
        <end position="510"/>
    </location>
</feature>
<feature type="compositionally biased region" description="Polar residues" evidence="1">
    <location>
        <begin position="538"/>
        <end position="548"/>
    </location>
</feature>
<feature type="region of interest" description="Disordered" evidence="1">
    <location>
        <begin position="398"/>
        <end position="454"/>
    </location>
</feature>
<evidence type="ECO:0000256" key="1">
    <source>
        <dbReference type="SAM" id="MobiDB-lite"/>
    </source>
</evidence>
<comment type="caution">
    <text evidence="3">The sequence shown here is derived from an EMBL/GenBank/DDBJ whole genome shotgun (WGS) entry which is preliminary data.</text>
</comment>
<evidence type="ECO:0000259" key="2">
    <source>
        <dbReference type="Pfam" id="PF22749"/>
    </source>
</evidence>
<keyword evidence="4" id="KW-1185">Reference proteome</keyword>
<feature type="compositionally biased region" description="Basic and acidic residues" evidence="1">
    <location>
        <begin position="287"/>
        <end position="306"/>
    </location>
</feature>